<comment type="caution">
    <text evidence="2">The sequence shown here is derived from an EMBL/GenBank/DDBJ whole genome shotgun (WGS) entry which is preliminary data.</text>
</comment>
<accession>A0A0P6XRE9</accession>
<dbReference type="SUPFAM" id="SSF143120">
    <property type="entry name" value="YefM-like"/>
    <property type="match status" value="1"/>
</dbReference>
<dbReference type="EMBL" id="LGKP01000030">
    <property type="protein sequence ID" value="KPL83052.1"/>
    <property type="molecule type" value="Genomic_DNA"/>
</dbReference>
<organism evidence="2 3">
    <name type="scientific">Herpetosiphon geysericola</name>
    <dbReference type="NCBI Taxonomy" id="70996"/>
    <lineage>
        <taxon>Bacteria</taxon>
        <taxon>Bacillati</taxon>
        <taxon>Chloroflexota</taxon>
        <taxon>Chloroflexia</taxon>
        <taxon>Herpetosiphonales</taxon>
        <taxon>Herpetosiphonaceae</taxon>
        <taxon>Herpetosiphon</taxon>
    </lineage>
</organism>
<dbReference type="STRING" id="70996.SE18_19620"/>
<evidence type="ECO:0008006" key="4">
    <source>
        <dbReference type="Google" id="ProtNLM"/>
    </source>
</evidence>
<keyword evidence="3" id="KW-1185">Reference proteome</keyword>
<evidence type="ECO:0000313" key="2">
    <source>
        <dbReference type="EMBL" id="KPL83052.1"/>
    </source>
</evidence>
<dbReference type="Gene3D" id="3.40.1620.10">
    <property type="entry name" value="YefM-like domain"/>
    <property type="match status" value="1"/>
</dbReference>
<dbReference type="InterPro" id="IPR036165">
    <property type="entry name" value="YefM-like_sf"/>
</dbReference>
<protein>
    <recommendedName>
        <fullName evidence="4">Antitoxin</fullName>
    </recommendedName>
</protein>
<dbReference type="OrthoDB" id="9800503at2"/>
<dbReference type="Proteomes" id="UP000050277">
    <property type="component" value="Unassembled WGS sequence"/>
</dbReference>
<comment type="similarity">
    <text evidence="1">Belongs to the phD/YefM antitoxin family.</text>
</comment>
<evidence type="ECO:0000313" key="3">
    <source>
        <dbReference type="Proteomes" id="UP000050277"/>
    </source>
</evidence>
<reference evidence="2 3" key="1">
    <citation type="submission" date="2015-07" db="EMBL/GenBank/DDBJ databases">
        <title>Whole genome sequence of Herpetosiphon geysericola DSM 7119.</title>
        <authorList>
            <person name="Hemp J."/>
            <person name="Ward L.M."/>
            <person name="Pace L.A."/>
            <person name="Fischer W.W."/>
        </authorList>
    </citation>
    <scope>NUCLEOTIDE SEQUENCE [LARGE SCALE GENOMIC DNA]</scope>
    <source>
        <strain evidence="2 3">DSM 7119</strain>
    </source>
</reference>
<gene>
    <name evidence="2" type="ORF">SE18_19620</name>
</gene>
<dbReference type="AlphaFoldDB" id="A0A0P6XRE9"/>
<name>A0A0P6XRE9_9CHLR</name>
<sequence length="73" mass="7709">MTVIDITKAQQQLAELIEAATQGNEVIITRPDGSAVQLIPVATGTPQFGSARGKIRLRADFDDPLADGMEDAA</sequence>
<proteinExistence type="inferred from homology"/>
<evidence type="ECO:0000256" key="1">
    <source>
        <dbReference type="ARBA" id="ARBA00009981"/>
    </source>
</evidence>